<dbReference type="SMART" id="SM01083">
    <property type="entry name" value="Cir_N"/>
    <property type="match status" value="1"/>
</dbReference>
<evidence type="ECO:0000313" key="3">
    <source>
        <dbReference type="EMBL" id="EIE24244.1"/>
    </source>
</evidence>
<sequence>MAPKHKEPARGALAGMKADVDRAKQAALLGEDYNPAIPGVGAAWSHNFLNQKPWHPLNYRNQLKVYEAQQQAESDAKAKAVGKAEFDAEQEYLKTLSYLSAEDQQKYRDRQGVSFMYQKPPGYDAAMSKAAEQNAEAEKSEAAAEAPQQEAPSQQEGRRERPQAGLPKEYVANMLGAISALHQHEKYEVRHVSGGGQRSPPRGGFDITASNQQLLVDEPDEDIMVPGASGLDAESSDSSDSEQHRKRKKLKQAEAYLKAAGIDHPFKSSGKKDKKKKLSKKYKKDKKSRKDR</sequence>
<feature type="region of interest" description="Disordered" evidence="1">
    <location>
        <begin position="186"/>
        <end position="292"/>
    </location>
</feature>
<dbReference type="PANTHER" id="PTHR13151:SF2">
    <property type="entry name" value="COREPRESSOR INTERACTING WITH RBPJ 1"/>
    <property type="match status" value="1"/>
</dbReference>
<dbReference type="Proteomes" id="UP000007264">
    <property type="component" value="Unassembled WGS sequence"/>
</dbReference>
<dbReference type="RefSeq" id="XP_005648788.1">
    <property type="nucleotide sequence ID" value="XM_005648731.1"/>
</dbReference>
<evidence type="ECO:0000259" key="2">
    <source>
        <dbReference type="SMART" id="SM01083"/>
    </source>
</evidence>
<dbReference type="eggNOG" id="KOG3794">
    <property type="taxonomic scope" value="Eukaryota"/>
</dbReference>
<organism evidence="3 4">
    <name type="scientific">Coccomyxa subellipsoidea (strain C-169)</name>
    <name type="common">Green microalga</name>
    <dbReference type="NCBI Taxonomy" id="574566"/>
    <lineage>
        <taxon>Eukaryota</taxon>
        <taxon>Viridiplantae</taxon>
        <taxon>Chlorophyta</taxon>
        <taxon>core chlorophytes</taxon>
        <taxon>Trebouxiophyceae</taxon>
        <taxon>Trebouxiophyceae incertae sedis</taxon>
        <taxon>Coccomyxaceae</taxon>
        <taxon>Coccomyxa</taxon>
        <taxon>Coccomyxa subellipsoidea</taxon>
    </lineage>
</organism>
<dbReference type="AlphaFoldDB" id="I0Z0S5"/>
<dbReference type="InterPro" id="IPR019339">
    <property type="entry name" value="CIR_N_dom"/>
</dbReference>
<gene>
    <name evidence="3" type="ORF">COCSUDRAFT_47203</name>
</gene>
<dbReference type="GeneID" id="17042381"/>
<evidence type="ECO:0000313" key="4">
    <source>
        <dbReference type="Proteomes" id="UP000007264"/>
    </source>
</evidence>
<proteinExistence type="predicted"/>
<dbReference type="PANTHER" id="PTHR13151">
    <property type="entry name" value="CBF1 INTERACTING COREPRESSOR CIR"/>
    <property type="match status" value="1"/>
</dbReference>
<dbReference type="InterPro" id="IPR040014">
    <property type="entry name" value="CIR1"/>
</dbReference>
<accession>I0Z0S5</accession>
<evidence type="ECO:0000256" key="1">
    <source>
        <dbReference type="SAM" id="MobiDB-lite"/>
    </source>
</evidence>
<reference evidence="3 4" key="1">
    <citation type="journal article" date="2012" name="Genome Biol.">
        <title>The genome of the polar eukaryotic microalga coccomyxa subellipsoidea reveals traits of cold adaptation.</title>
        <authorList>
            <person name="Blanc G."/>
            <person name="Agarkova I."/>
            <person name="Grimwood J."/>
            <person name="Kuo A."/>
            <person name="Brueggeman A."/>
            <person name="Dunigan D."/>
            <person name="Gurnon J."/>
            <person name="Ladunga I."/>
            <person name="Lindquist E."/>
            <person name="Lucas S."/>
            <person name="Pangilinan J."/>
            <person name="Proschold T."/>
            <person name="Salamov A."/>
            <person name="Schmutz J."/>
            <person name="Weeks D."/>
            <person name="Yamada T."/>
            <person name="Claverie J.M."/>
            <person name="Grigoriev I."/>
            <person name="Van Etten J."/>
            <person name="Lomsadze A."/>
            <person name="Borodovsky M."/>
        </authorList>
    </citation>
    <scope>NUCLEOTIDE SEQUENCE [LARGE SCALE GENOMIC DNA]</scope>
    <source>
        <strain evidence="3 4">C-169</strain>
    </source>
</reference>
<dbReference type="GO" id="GO:0005634">
    <property type="term" value="C:nucleus"/>
    <property type="evidence" value="ECO:0007669"/>
    <property type="project" value="TreeGrafter"/>
</dbReference>
<comment type="caution">
    <text evidence="3">The sequence shown here is derived from an EMBL/GenBank/DDBJ whole genome shotgun (WGS) entry which is preliminary data.</text>
</comment>
<dbReference type="STRING" id="574566.I0Z0S5"/>
<dbReference type="EMBL" id="AGSI01000006">
    <property type="protein sequence ID" value="EIE24244.1"/>
    <property type="molecule type" value="Genomic_DNA"/>
</dbReference>
<feature type="compositionally biased region" description="Low complexity" evidence="1">
    <location>
        <begin position="143"/>
        <end position="155"/>
    </location>
</feature>
<dbReference type="OrthoDB" id="6253837at2759"/>
<feature type="compositionally biased region" description="Basic residues" evidence="1">
    <location>
        <begin position="272"/>
        <end position="292"/>
    </location>
</feature>
<dbReference type="GO" id="GO:0003714">
    <property type="term" value="F:transcription corepressor activity"/>
    <property type="evidence" value="ECO:0007669"/>
    <property type="project" value="InterPro"/>
</dbReference>
<name>I0Z0S5_COCSC</name>
<keyword evidence="4" id="KW-1185">Reference proteome</keyword>
<dbReference type="KEGG" id="csl:COCSUDRAFT_47203"/>
<protein>
    <recommendedName>
        <fullName evidence="2">CBF1-interacting co-repressor CIR N-terminal domain-containing protein</fullName>
    </recommendedName>
</protein>
<dbReference type="Pfam" id="PF10197">
    <property type="entry name" value="Cir_N"/>
    <property type="match status" value="1"/>
</dbReference>
<feature type="region of interest" description="Disordered" evidence="1">
    <location>
        <begin position="124"/>
        <end position="170"/>
    </location>
</feature>
<feature type="domain" description="CBF1-interacting co-repressor CIR N-terminal" evidence="2">
    <location>
        <begin position="53"/>
        <end position="89"/>
    </location>
</feature>